<comment type="similarity">
    <text evidence="6">Belongs to the sugar phosphate cyclases superfamily. Dehydroquinate synthase family.</text>
</comment>
<keyword evidence="17" id="KW-0170">Cobalt</keyword>
<evidence type="ECO:0000256" key="11">
    <source>
        <dbReference type="ARBA" id="ARBA00022723"/>
    </source>
</evidence>
<evidence type="ECO:0000313" key="20">
    <source>
        <dbReference type="EMBL" id="KKM73342.1"/>
    </source>
</evidence>
<sequence length="366" mass="40634">MEKTLNVSLGKRSYPLYIGNKNLSTIGEKLRRHELRERATIISNPQIMDLYGDTVKESLKEEKIDSNVILVEAGEESKSLQEASKIYDKLISSKNNRYMPIIALGGGVIGDLAGFIAATYMRGVPYVQVPTTLLAQVDSSVGGKVAVNHPEAKNIIGSFYQPKFVLADMDTLKTLPEREYISGLAEILKYAFISADDFMSFLKANIDPILNKNADILTDVVIRCCRKKAKIVEEDEHDYGLRAVLNFGHTIGHSIEAISKYENFRHGEAVALGLIGAVIVSNIKGYAKDELVDETRNLLKDLKLPSQIENLSLDEIIEHVKLDKKVMEGKIRFVMVKSPGEVIVENVEPEIIMEALKRATKEGANA</sequence>
<dbReference type="PIRSF" id="PIRSF001455">
    <property type="entry name" value="DHQ_synth"/>
    <property type="match status" value="1"/>
</dbReference>
<comment type="caution">
    <text evidence="20">The sequence shown here is derived from an EMBL/GenBank/DDBJ whole genome shotgun (WGS) entry which is preliminary data.</text>
</comment>
<dbReference type="GO" id="GO:0003856">
    <property type="term" value="F:3-dehydroquinate synthase activity"/>
    <property type="evidence" value="ECO:0007669"/>
    <property type="project" value="UniProtKB-EC"/>
</dbReference>
<dbReference type="SUPFAM" id="SSF56796">
    <property type="entry name" value="Dehydroquinate synthase-like"/>
    <property type="match status" value="1"/>
</dbReference>
<keyword evidence="12" id="KW-0547">Nucleotide-binding</keyword>
<keyword evidence="13" id="KW-0862">Zinc</keyword>
<dbReference type="HAMAP" id="MF_00110">
    <property type="entry name" value="DHQ_synthase"/>
    <property type="match status" value="1"/>
</dbReference>
<evidence type="ECO:0000256" key="14">
    <source>
        <dbReference type="ARBA" id="ARBA00023027"/>
    </source>
</evidence>
<evidence type="ECO:0000256" key="15">
    <source>
        <dbReference type="ARBA" id="ARBA00023141"/>
    </source>
</evidence>
<dbReference type="InterPro" id="IPR056179">
    <property type="entry name" value="DHQS_C"/>
</dbReference>
<dbReference type="FunFam" id="3.40.50.1970:FF:000001">
    <property type="entry name" value="3-dehydroquinate synthase"/>
    <property type="match status" value="1"/>
</dbReference>
<dbReference type="InterPro" id="IPR016037">
    <property type="entry name" value="DHQ_synth_AroB"/>
</dbReference>
<keyword evidence="11" id="KW-0479">Metal-binding</keyword>
<keyword evidence="9" id="KW-0963">Cytoplasm</keyword>
<dbReference type="EC" id="4.2.3.4" evidence="7"/>
<evidence type="ECO:0000256" key="12">
    <source>
        <dbReference type="ARBA" id="ARBA00022741"/>
    </source>
</evidence>
<keyword evidence="15" id="KW-0057">Aromatic amino acid biosynthesis</keyword>
<dbReference type="Gene3D" id="3.40.50.1970">
    <property type="match status" value="1"/>
</dbReference>
<comment type="subcellular location">
    <subcellularLocation>
        <location evidence="4">Cytoplasm</location>
    </subcellularLocation>
</comment>
<protein>
    <recommendedName>
        <fullName evidence="8">3-dehydroquinate synthase</fullName>
        <ecNumber evidence="7">4.2.3.4</ecNumber>
    </recommendedName>
</protein>
<evidence type="ECO:0000256" key="13">
    <source>
        <dbReference type="ARBA" id="ARBA00022833"/>
    </source>
</evidence>
<evidence type="ECO:0000256" key="3">
    <source>
        <dbReference type="ARBA" id="ARBA00001941"/>
    </source>
</evidence>
<evidence type="ECO:0000259" key="18">
    <source>
        <dbReference type="Pfam" id="PF01761"/>
    </source>
</evidence>
<keyword evidence="16" id="KW-0456">Lyase</keyword>
<evidence type="ECO:0000256" key="7">
    <source>
        <dbReference type="ARBA" id="ARBA00013031"/>
    </source>
</evidence>
<name>A0A0F9MVV5_9ZZZZ</name>
<dbReference type="PANTHER" id="PTHR43622">
    <property type="entry name" value="3-DEHYDROQUINATE SYNTHASE"/>
    <property type="match status" value="1"/>
</dbReference>
<evidence type="ECO:0000256" key="17">
    <source>
        <dbReference type="ARBA" id="ARBA00023285"/>
    </source>
</evidence>
<keyword evidence="14" id="KW-0520">NAD</keyword>
<evidence type="ECO:0000256" key="9">
    <source>
        <dbReference type="ARBA" id="ARBA00022490"/>
    </source>
</evidence>
<dbReference type="CDD" id="cd08195">
    <property type="entry name" value="DHQS"/>
    <property type="match status" value="1"/>
</dbReference>
<evidence type="ECO:0000256" key="8">
    <source>
        <dbReference type="ARBA" id="ARBA00017684"/>
    </source>
</evidence>
<evidence type="ECO:0000256" key="16">
    <source>
        <dbReference type="ARBA" id="ARBA00023239"/>
    </source>
</evidence>
<dbReference type="GO" id="GO:0008652">
    <property type="term" value="P:amino acid biosynthetic process"/>
    <property type="evidence" value="ECO:0007669"/>
    <property type="project" value="UniProtKB-KW"/>
</dbReference>
<dbReference type="GO" id="GO:0046872">
    <property type="term" value="F:metal ion binding"/>
    <property type="evidence" value="ECO:0007669"/>
    <property type="project" value="UniProtKB-KW"/>
</dbReference>
<dbReference type="EMBL" id="LAZR01009315">
    <property type="protein sequence ID" value="KKM73342.1"/>
    <property type="molecule type" value="Genomic_DNA"/>
</dbReference>
<feature type="domain" description="3-dehydroquinate synthase N-terminal" evidence="18">
    <location>
        <begin position="69"/>
        <end position="181"/>
    </location>
</feature>
<dbReference type="Gene3D" id="1.20.1090.10">
    <property type="entry name" value="Dehydroquinate synthase-like - alpha domain"/>
    <property type="match status" value="1"/>
</dbReference>
<proteinExistence type="inferred from homology"/>
<dbReference type="NCBIfam" id="TIGR01357">
    <property type="entry name" value="aroB"/>
    <property type="match status" value="1"/>
</dbReference>
<reference evidence="20" key="1">
    <citation type="journal article" date="2015" name="Nature">
        <title>Complex archaea that bridge the gap between prokaryotes and eukaryotes.</title>
        <authorList>
            <person name="Spang A."/>
            <person name="Saw J.H."/>
            <person name="Jorgensen S.L."/>
            <person name="Zaremba-Niedzwiedzka K."/>
            <person name="Martijn J."/>
            <person name="Lind A.E."/>
            <person name="van Eijk R."/>
            <person name="Schleper C."/>
            <person name="Guy L."/>
            <person name="Ettema T.J."/>
        </authorList>
    </citation>
    <scope>NUCLEOTIDE SEQUENCE</scope>
</reference>
<dbReference type="GO" id="GO:0009073">
    <property type="term" value="P:aromatic amino acid family biosynthetic process"/>
    <property type="evidence" value="ECO:0007669"/>
    <property type="project" value="UniProtKB-KW"/>
</dbReference>
<accession>A0A0F9MVV5</accession>
<comment type="cofactor">
    <cofactor evidence="3">
        <name>Co(2+)</name>
        <dbReference type="ChEBI" id="CHEBI:48828"/>
    </cofactor>
</comment>
<feature type="domain" description="3-dehydroquinate synthase C-terminal" evidence="19">
    <location>
        <begin position="183"/>
        <end position="326"/>
    </location>
</feature>
<keyword evidence="10" id="KW-0028">Amino-acid biosynthesis</keyword>
<organism evidence="20">
    <name type="scientific">marine sediment metagenome</name>
    <dbReference type="NCBI Taxonomy" id="412755"/>
    <lineage>
        <taxon>unclassified sequences</taxon>
        <taxon>metagenomes</taxon>
        <taxon>ecological metagenomes</taxon>
    </lineage>
</organism>
<evidence type="ECO:0000256" key="10">
    <source>
        <dbReference type="ARBA" id="ARBA00022605"/>
    </source>
</evidence>
<dbReference type="InterPro" id="IPR030960">
    <property type="entry name" value="DHQS/DOIS_N"/>
</dbReference>
<evidence type="ECO:0000256" key="6">
    <source>
        <dbReference type="ARBA" id="ARBA00005412"/>
    </source>
</evidence>
<dbReference type="InterPro" id="IPR030963">
    <property type="entry name" value="DHQ_synth_fam"/>
</dbReference>
<comment type="cofactor">
    <cofactor evidence="2">
        <name>NAD(+)</name>
        <dbReference type="ChEBI" id="CHEBI:57540"/>
    </cofactor>
</comment>
<evidence type="ECO:0000256" key="4">
    <source>
        <dbReference type="ARBA" id="ARBA00004496"/>
    </source>
</evidence>
<comment type="catalytic activity">
    <reaction evidence="1">
        <text>7-phospho-2-dehydro-3-deoxy-D-arabino-heptonate = 3-dehydroquinate + phosphate</text>
        <dbReference type="Rhea" id="RHEA:21968"/>
        <dbReference type="ChEBI" id="CHEBI:32364"/>
        <dbReference type="ChEBI" id="CHEBI:43474"/>
        <dbReference type="ChEBI" id="CHEBI:58394"/>
        <dbReference type="EC" id="4.2.3.4"/>
    </reaction>
</comment>
<evidence type="ECO:0000256" key="1">
    <source>
        <dbReference type="ARBA" id="ARBA00001393"/>
    </source>
</evidence>
<dbReference type="Pfam" id="PF01761">
    <property type="entry name" value="DHQ_synthase"/>
    <property type="match status" value="1"/>
</dbReference>
<gene>
    <name evidence="20" type="ORF">LCGC14_1411450</name>
</gene>
<dbReference type="GO" id="GO:0000166">
    <property type="term" value="F:nucleotide binding"/>
    <property type="evidence" value="ECO:0007669"/>
    <property type="project" value="UniProtKB-KW"/>
</dbReference>
<dbReference type="InterPro" id="IPR050071">
    <property type="entry name" value="Dehydroquinate_synthase"/>
</dbReference>
<dbReference type="AlphaFoldDB" id="A0A0F9MVV5"/>
<evidence type="ECO:0000256" key="2">
    <source>
        <dbReference type="ARBA" id="ARBA00001911"/>
    </source>
</evidence>
<dbReference type="PANTHER" id="PTHR43622:SF7">
    <property type="entry name" value="3-DEHYDROQUINATE SYNTHASE, CHLOROPLASTIC"/>
    <property type="match status" value="1"/>
</dbReference>
<evidence type="ECO:0000259" key="19">
    <source>
        <dbReference type="Pfam" id="PF24621"/>
    </source>
</evidence>
<dbReference type="GO" id="GO:0005737">
    <property type="term" value="C:cytoplasm"/>
    <property type="evidence" value="ECO:0007669"/>
    <property type="project" value="UniProtKB-SubCell"/>
</dbReference>
<comment type="pathway">
    <text evidence="5">Metabolic intermediate biosynthesis; chorismate biosynthesis; chorismate from D-erythrose 4-phosphate and phosphoenolpyruvate: step 2/7.</text>
</comment>
<evidence type="ECO:0000256" key="5">
    <source>
        <dbReference type="ARBA" id="ARBA00004661"/>
    </source>
</evidence>
<dbReference type="Pfam" id="PF24621">
    <property type="entry name" value="DHQS_C"/>
    <property type="match status" value="1"/>
</dbReference>